<dbReference type="InterPro" id="IPR003890">
    <property type="entry name" value="MIF4G-like_typ-3"/>
</dbReference>
<dbReference type="GO" id="GO:0003723">
    <property type="term" value="F:RNA binding"/>
    <property type="evidence" value="ECO:0007669"/>
    <property type="project" value="InterPro"/>
</dbReference>
<gene>
    <name evidence="2" type="ORF">DILT_LOCUS14194</name>
</gene>
<dbReference type="GO" id="GO:0000184">
    <property type="term" value="P:nuclear-transcribed mRNA catabolic process, nonsense-mediated decay"/>
    <property type="evidence" value="ECO:0007669"/>
    <property type="project" value="InterPro"/>
</dbReference>
<dbReference type="OrthoDB" id="27832at2759"/>
<proteinExistence type="predicted"/>
<protein>
    <recommendedName>
        <fullName evidence="1">MIF4G domain-containing protein</fullName>
    </recommendedName>
</protein>
<sequence length="191" mass="22381">MQDSFVVGKGELVKFRIFAADDALSCLKRLLPNFVHHQIEMACGLLDTCGRFLYRSPQSHLRTKAYLEVMRRKKTAVHMDQRYVTMIDNSYYYCDPPKTMCQFGAIELTPLQRFLRHLLFRDLDKNSVNRILKLFRKIDWTDQEVSPLHLFLSVCVNSRLICLPPIFTPSHCTRYELPIRECVTLRIPSVP</sequence>
<dbReference type="Pfam" id="PF02854">
    <property type="entry name" value="MIF4G"/>
    <property type="match status" value="1"/>
</dbReference>
<dbReference type="PANTHER" id="PTHR12839">
    <property type="entry name" value="NONSENSE-MEDIATED MRNA DECAY PROTEIN 2 UP-FRAMESHIFT SUPPRESSOR 2"/>
    <property type="match status" value="1"/>
</dbReference>
<dbReference type="InterPro" id="IPR016024">
    <property type="entry name" value="ARM-type_fold"/>
</dbReference>
<accession>A0A3P7MXH9</accession>
<dbReference type="GO" id="GO:0005737">
    <property type="term" value="C:cytoplasm"/>
    <property type="evidence" value="ECO:0007669"/>
    <property type="project" value="TreeGrafter"/>
</dbReference>
<dbReference type="InterPro" id="IPR039762">
    <property type="entry name" value="Nmd2/UPF2"/>
</dbReference>
<dbReference type="AlphaFoldDB" id="A0A3P7MXH9"/>
<evidence type="ECO:0000259" key="1">
    <source>
        <dbReference type="Pfam" id="PF02854"/>
    </source>
</evidence>
<dbReference type="EMBL" id="UYRU01073159">
    <property type="protein sequence ID" value="VDN23101.1"/>
    <property type="molecule type" value="Genomic_DNA"/>
</dbReference>
<keyword evidence="3" id="KW-1185">Reference proteome</keyword>
<dbReference type="Proteomes" id="UP000281553">
    <property type="component" value="Unassembled WGS sequence"/>
</dbReference>
<dbReference type="Gene3D" id="1.25.40.180">
    <property type="match status" value="2"/>
</dbReference>
<evidence type="ECO:0000313" key="2">
    <source>
        <dbReference type="EMBL" id="VDN23101.1"/>
    </source>
</evidence>
<reference evidence="2 3" key="1">
    <citation type="submission" date="2018-11" db="EMBL/GenBank/DDBJ databases">
        <authorList>
            <consortium name="Pathogen Informatics"/>
        </authorList>
    </citation>
    <scope>NUCLEOTIDE SEQUENCE [LARGE SCALE GENOMIC DNA]</scope>
</reference>
<dbReference type="PANTHER" id="PTHR12839:SF7">
    <property type="entry name" value="REGULATOR OF NONSENSE TRANSCRIPTS 2"/>
    <property type="match status" value="1"/>
</dbReference>
<dbReference type="SUPFAM" id="SSF48371">
    <property type="entry name" value="ARM repeat"/>
    <property type="match status" value="1"/>
</dbReference>
<dbReference type="GO" id="GO:0035145">
    <property type="term" value="C:exon-exon junction complex"/>
    <property type="evidence" value="ECO:0007669"/>
    <property type="project" value="TreeGrafter"/>
</dbReference>
<feature type="domain" description="MIF4G" evidence="1">
    <location>
        <begin position="10"/>
        <end position="95"/>
    </location>
</feature>
<organism evidence="2 3">
    <name type="scientific">Dibothriocephalus latus</name>
    <name type="common">Fish tapeworm</name>
    <name type="synonym">Diphyllobothrium latum</name>
    <dbReference type="NCBI Taxonomy" id="60516"/>
    <lineage>
        <taxon>Eukaryota</taxon>
        <taxon>Metazoa</taxon>
        <taxon>Spiralia</taxon>
        <taxon>Lophotrochozoa</taxon>
        <taxon>Platyhelminthes</taxon>
        <taxon>Cestoda</taxon>
        <taxon>Eucestoda</taxon>
        <taxon>Diphyllobothriidea</taxon>
        <taxon>Diphyllobothriidae</taxon>
        <taxon>Dibothriocephalus</taxon>
    </lineage>
</organism>
<name>A0A3P7MXH9_DIBLA</name>
<evidence type="ECO:0000313" key="3">
    <source>
        <dbReference type="Proteomes" id="UP000281553"/>
    </source>
</evidence>